<evidence type="ECO:0000313" key="3">
    <source>
        <dbReference type="Proteomes" id="UP000323521"/>
    </source>
</evidence>
<dbReference type="RefSeq" id="WP_148134206.1">
    <property type="nucleotide sequence ID" value="NZ_CP017634.1"/>
</dbReference>
<dbReference type="InterPro" id="IPR003692">
    <property type="entry name" value="Hydantoinase_B"/>
</dbReference>
<dbReference type="Proteomes" id="UP000323521">
    <property type="component" value="Chromosome"/>
</dbReference>
<proteinExistence type="predicted"/>
<protein>
    <submittedName>
        <fullName evidence="2">5-oxoprolinase</fullName>
    </submittedName>
</protein>
<accession>A0A3G1KR99</accession>
<reference evidence="2 3" key="1">
    <citation type="submission" date="2016-10" db="EMBL/GenBank/DDBJ databases">
        <title>Complete Genome Sequence of Peptococcaceae strain DCMF.</title>
        <authorList>
            <person name="Edwards R.J."/>
            <person name="Holland S.I."/>
            <person name="Deshpande N.P."/>
            <person name="Wong Y.K."/>
            <person name="Ertan H."/>
            <person name="Manefield M."/>
            <person name="Russell T.L."/>
            <person name="Lee M.J."/>
        </authorList>
    </citation>
    <scope>NUCLEOTIDE SEQUENCE [LARGE SCALE GENOMIC DNA]</scope>
    <source>
        <strain evidence="2 3">DCMF</strain>
    </source>
</reference>
<dbReference type="EMBL" id="CP017634">
    <property type="protein sequence ID" value="ATW24966.1"/>
    <property type="molecule type" value="Genomic_DNA"/>
</dbReference>
<dbReference type="GO" id="GO:0017168">
    <property type="term" value="F:5-oxoprolinase (ATP-hydrolyzing) activity"/>
    <property type="evidence" value="ECO:0007669"/>
    <property type="project" value="TreeGrafter"/>
</dbReference>
<dbReference type="PANTHER" id="PTHR11365:SF23">
    <property type="entry name" value="HYPOTHETICAL 5-OXOPROLINASE (EUROFUNG)-RELATED"/>
    <property type="match status" value="1"/>
</dbReference>
<dbReference type="KEGG" id="fwa:DCMF_09445"/>
<dbReference type="GO" id="GO:0006749">
    <property type="term" value="P:glutathione metabolic process"/>
    <property type="evidence" value="ECO:0007669"/>
    <property type="project" value="TreeGrafter"/>
</dbReference>
<gene>
    <name evidence="2" type="ORF">DCMF_09445</name>
</gene>
<evidence type="ECO:0000313" key="2">
    <source>
        <dbReference type="EMBL" id="ATW24966.1"/>
    </source>
</evidence>
<evidence type="ECO:0000259" key="1">
    <source>
        <dbReference type="Pfam" id="PF02538"/>
    </source>
</evidence>
<dbReference type="GO" id="GO:0005829">
    <property type="term" value="C:cytosol"/>
    <property type="evidence" value="ECO:0007669"/>
    <property type="project" value="TreeGrafter"/>
</dbReference>
<dbReference type="PANTHER" id="PTHR11365">
    <property type="entry name" value="5-OXOPROLINASE RELATED"/>
    <property type="match status" value="1"/>
</dbReference>
<keyword evidence="3" id="KW-1185">Reference proteome</keyword>
<feature type="domain" description="Hydantoinase B/oxoprolinase" evidence="1">
    <location>
        <begin position="7"/>
        <end position="525"/>
    </location>
</feature>
<dbReference type="OrthoDB" id="102473at2"/>
<organism evidence="2 3">
    <name type="scientific">Formimonas warabiya</name>
    <dbReference type="NCBI Taxonomy" id="1761012"/>
    <lineage>
        <taxon>Bacteria</taxon>
        <taxon>Bacillati</taxon>
        <taxon>Bacillota</taxon>
        <taxon>Clostridia</taxon>
        <taxon>Eubacteriales</taxon>
        <taxon>Peptococcaceae</taxon>
        <taxon>Candidatus Formimonas</taxon>
    </lineage>
</organism>
<dbReference type="InterPro" id="IPR045079">
    <property type="entry name" value="Oxoprolinase-like"/>
</dbReference>
<sequence length="577" mass="62715">MPNIAIDGVTLEVMRNALQSIAEEMGVTLIRTALSINIKDRRDCSTAIYTPQGDLVAQAEHIPLHLGLMPTIMKAVLKAYPPNMLKPGDAIMINDPYISGSHLPDVCVFSPVFFDRELVAIVANLAHHCDIGGMAPGGMPVNATEIFQEGIRIAPVKVRKEGKLDEELVGFITNNVRTAFEFRGDMEAQLAANNVGEKRIKELAQKCGAPFIKIYMEEMLNYSERRMRARIKEMKPGVYAFEDFLEMGEADLIPIKVAIAIEDDHMTVDFTGTGGQVKGSLNCTRGVTLACVYYAVKAMTDPEIPSNGGAFRPVEVITPAGTVVNPQFPAAVSNANINTSQRITDCMLGAMAQVRPDRAMAACAGTMSLLTIGGIDPRTGTYYSYVETYGGGMGAVHNLDGMDGVHTNMTNTRNTPTEVMEMAFPLFVNKYSLIPESDGPGKYRGGLGLTREIVILDHEAHVTISTERSFTEPWGLFGGKPGRNSHCLLEQDGAVQVLPARITTVIPANSKIIYQTPGAGGMGAPWERDPQDVLRDVMEGFISVERAKTAYGVAINAATLEIEENETRKLRQEKLSA</sequence>
<dbReference type="Pfam" id="PF02538">
    <property type="entry name" value="Hydantoinase_B"/>
    <property type="match status" value="1"/>
</dbReference>
<name>A0A3G1KR99_FORW1</name>
<dbReference type="AlphaFoldDB" id="A0A3G1KR99"/>